<reference evidence="1" key="1">
    <citation type="submission" date="2022-07" db="EMBL/GenBank/DDBJ databases">
        <title>Taxonomy of Novel Oxalotrophic and Methylotrophic Bacteria.</title>
        <authorList>
            <person name="Sahin N."/>
            <person name="Tani A."/>
        </authorList>
    </citation>
    <scope>NUCLEOTIDE SEQUENCE</scope>
    <source>
        <strain evidence="1">Y10</strain>
    </source>
</reference>
<dbReference type="EMBL" id="BRVO01000001">
    <property type="protein sequence ID" value="GLB48561.1"/>
    <property type="molecule type" value="Genomic_DNA"/>
</dbReference>
<sequence>MWIETNAIGNKDKEHIVKVHYGEYSYGVYEEVGGDTFNKVKNFTLWLVAPDGTKEVLEVSPEANFYKATFKPSQKGVYTVLLDNNDIEVIDFTKYDFGIFKTHYHSATTIDVGSGNINSVADNASGIAVKRVEAEKGKVKFQVLYKGTPLAKNEVAIYMADQWSKKLTTDDEGYITFTLPFNTQYVLETTIKEEVPGVFRGKAYEFIWHCATYTILNN</sequence>
<evidence type="ECO:0000313" key="1">
    <source>
        <dbReference type="EMBL" id="GLB48561.1"/>
    </source>
</evidence>
<accession>A0ABQ5MGK4</accession>
<gene>
    <name evidence="1" type="ORF">Y10_09290</name>
</gene>
<comment type="caution">
    <text evidence="1">The sequence shown here is derived from an EMBL/GenBank/DDBJ whole genome shotgun (WGS) entry which is preliminary data.</text>
</comment>
<proteinExistence type="predicted"/>
<keyword evidence="2" id="KW-1185">Reference proteome</keyword>
<protein>
    <recommendedName>
        <fullName evidence="3">DUF4198 domain-containing protein</fullName>
    </recommendedName>
</protein>
<evidence type="ECO:0008006" key="3">
    <source>
        <dbReference type="Google" id="ProtNLM"/>
    </source>
</evidence>
<organism evidence="1 2">
    <name type="scientific">Neptunitalea lumnitzerae</name>
    <dbReference type="NCBI Taxonomy" id="2965509"/>
    <lineage>
        <taxon>Bacteria</taxon>
        <taxon>Pseudomonadati</taxon>
        <taxon>Bacteroidota</taxon>
        <taxon>Flavobacteriia</taxon>
        <taxon>Flavobacteriales</taxon>
        <taxon>Flavobacteriaceae</taxon>
        <taxon>Neptunitalea</taxon>
    </lineage>
</organism>
<evidence type="ECO:0000313" key="2">
    <source>
        <dbReference type="Proteomes" id="UP001143543"/>
    </source>
</evidence>
<name>A0ABQ5MGK4_9FLAO</name>
<dbReference type="Proteomes" id="UP001143543">
    <property type="component" value="Unassembled WGS sequence"/>
</dbReference>
<dbReference type="InterPro" id="IPR019613">
    <property type="entry name" value="DUF4198"/>
</dbReference>
<dbReference type="Pfam" id="PF10670">
    <property type="entry name" value="DUF4198"/>
    <property type="match status" value="1"/>
</dbReference>